<comment type="caution">
    <text evidence="1">The sequence shown here is derived from an EMBL/GenBank/DDBJ whole genome shotgun (WGS) entry which is preliminary data.</text>
</comment>
<evidence type="ECO:0000313" key="1">
    <source>
        <dbReference type="EMBL" id="KAI3432546.1"/>
    </source>
</evidence>
<sequence length="240" mass="26766">MNPVTRLSELAPHDGEVEALDELEAPKFTQGMLAEVEALARRDLGLLGSFGAASMLMMGLAVPVRVLRVRVTGSDHLAVWVVFDSICGRASTGFPFKTPMTDLELDLFRVLEPALALRDTRYQVPVANAIRGAWDSGNLGICLARIRRDWKRTGTYIPKLSHLRLGSGVTLESWVEGGARKDDLLASIRQDIWDAVGQYAEDSRKMQDATRKRHTEFMCQVSNKLRKFEQVALDPYLLLP</sequence>
<dbReference type="AlphaFoldDB" id="A0A9D4TR27"/>
<name>A0A9D4TR27_CHLVU</name>
<dbReference type="EMBL" id="SIDB01000005">
    <property type="protein sequence ID" value="KAI3432546.1"/>
    <property type="molecule type" value="Genomic_DNA"/>
</dbReference>
<gene>
    <name evidence="1" type="ORF">D9Q98_004095</name>
</gene>
<organism evidence="1 2">
    <name type="scientific">Chlorella vulgaris</name>
    <name type="common">Green alga</name>
    <dbReference type="NCBI Taxonomy" id="3077"/>
    <lineage>
        <taxon>Eukaryota</taxon>
        <taxon>Viridiplantae</taxon>
        <taxon>Chlorophyta</taxon>
        <taxon>core chlorophytes</taxon>
        <taxon>Trebouxiophyceae</taxon>
        <taxon>Chlorellales</taxon>
        <taxon>Chlorellaceae</taxon>
        <taxon>Chlorella clade</taxon>
        <taxon>Chlorella</taxon>
    </lineage>
</organism>
<reference evidence="1" key="1">
    <citation type="journal article" date="2019" name="Plant J.">
        <title>Chlorella vulgaris genome assembly and annotation reveals the molecular basis for metabolic acclimation to high light conditions.</title>
        <authorList>
            <person name="Cecchin M."/>
            <person name="Marcolungo L."/>
            <person name="Rossato M."/>
            <person name="Girolomoni L."/>
            <person name="Cosentino E."/>
            <person name="Cuine S."/>
            <person name="Li-Beisson Y."/>
            <person name="Delledonne M."/>
            <person name="Ballottari M."/>
        </authorList>
    </citation>
    <scope>NUCLEOTIDE SEQUENCE</scope>
    <source>
        <strain evidence="1">211/11P</strain>
    </source>
</reference>
<evidence type="ECO:0000313" key="2">
    <source>
        <dbReference type="Proteomes" id="UP001055712"/>
    </source>
</evidence>
<proteinExistence type="predicted"/>
<keyword evidence="2" id="KW-1185">Reference proteome</keyword>
<protein>
    <submittedName>
        <fullName evidence="1">Uncharacterized protein</fullName>
    </submittedName>
</protein>
<accession>A0A9D4TR27</accession>
<dbReference type="Proteomes" id="UP001055712">
    <property type="component" value="Unassembled WGS sequence"/>
</dbReference>
<reference evidence="1" key="2">
    <citation type="submission" date="2020-11" db="EMBL/GenBank/DDBJ databases">
        <authorList>
            <person name="Cecchin M."/>
            <person name="Marcolungo L."/>
            <person name="Rossato M."/>
            <person name="Girolomoni L."/>
            <person name="Cosentino E."/>
            <person name="Cuine S."/>
            <person name="Li-Beisson Y."/>
            <person name="Delledonne M."/>
            <person name="Ballottari M."/>
        </authorList>
    </citation>
    <scope>NUCLEOTIDE SEQUENCE</scope>
    <source>
        <strain evidence="1">211/11P</strain>
        <tissue evidence="1">Whole cell</tissue>
    </source>
</reference>